<accession>A0ABS9BME7</accession>
<proteinExistence type="predicted"/>
<dbReference type="Pfam" id="PF04170">
    <property type="entry name" value="NlpE"/>
    <property type="match status" value="1"/>
</dbReference>
<dbReference type="Pfam" id="PF03724">
    <property type="entry name" value="META"/>
    <property type="match status" value="1"/>
</dbReference>
<dbReference type="Gene3D" id="2.40.128.270">
    <property type="match status" value="1"/>
</dbReference>
<dbReference type="Proteomes" id="UP001200145">
    <property type="component" value="Unassembled WGS sequence"/>
</dbReference>
<evidence type="ECO:0000256" key="1">
    <source>
        <dbReference type="SAM" id="SignalP"/>
    </source>
</evidence>
<dbReference type="InterPro" id="IPR007298">
    <property type="entry name" value="Cu-R_lipoprotein_NlpE"/>
</dbReference>
<dbReference type="PANTHER" id="PTHR35535">
    <property type="entry name" value="HEAT SHOCK PROTEIN HSLJ"/>
    <property type="match status" value="1"/>
</dbReference>
<keyword evidence="4" id="KW-1185">Reference proteome</keyword>
<evidence type="ECO:0000313" key="4">
    <source>
        <dbReference type="Proteomes" id="UP001200145"/>
    </source>
</evidence>
<protein>
    <submittedName>
        <fullName evidence="3">Copper resistance protein NlpE N-terminal domain-containing protein</fullName>
    </submittedName>
</protein>
<sequence>MRLQTYSILAAVWLAGFACKAPATSTGTPTGDNSMTSVDWDGVYSGVMPCADCEGIETTLQLMKDKTYTLTRIYLGKSSEPITSSGSFTWDANGANIQLSGEDPGKFKVGENQLMHLDKDGNRIMGELASKYVLTKDLSGLTEKYWKLVELNGKPVTKTDDMRKEPHMILHTAGRRINATGGCNNMMGGYEILPDNRIRFTKMASTLMACPNMEVEDRFREVLEMADNYNLDGDKLVLNKARMAPLARFEAVYLK</sequence>
<dbReference type="InterPro" id="IPR005184">
    <property type="entry name" value="DUF306_Meta_HslJ"/>
</dbReference>
<dbReference type="InterPro" id="IPR038670">
    <property type="entry name" value="HslJ-like_sf"/>
</dbReference>
<reference evidence="3 4" key="1">
    <citation type="submission" date="2022-01" db="EMBL/GenBank/DDBJ databases">
        <title>Flavihumibacter sp. nov., isolated from sediment of a river.</title>
        <authorList>
            <person name="Liu H."/>
        </authorList>
    </citation>
    <scope>NUCLEOTIDE SEQUENCE [LARGE SCALE GENOMIC DNA]</scope>
    <source>
        <strain evidence="3 4">RY-1</strain>
    </source>
</reference>
<organism evidence="3 4">
    <name type="scientific">Flavihumibacter fluminis</name>
    <dbReference type="NCBI Taxonomy" id="2909236"/>
    <lineage>
        <taxon>Bacteria</taxon>
        <taxon>Pseudomonadati</taxon>
        <taxon>Bacteroidota</taxon>
        <taxon>Chitinophagia</taxon>
        <taxon>Chitinophagales</taxon>
        <taxon>Chitinophagaceae</taxon>
        <taxon>Flavihumibacter</taxon>
    </lineage>
</organism>
<keyword evidence="1" id="KW-0732">Signal</keyword>
<evidence type="ECO:0000313" key="3">
    <source>
        <dbReference type="EMBL" id="MCF1716687.1"/>
    </source>
</evidence>
<dbReference type="EMBL" id="JAKEVY010000005">
    <property type="protein sequence ID" value="MCF1716687.1"/>
    <property type="molecule type" value="Genomic_DNA"/>
</dbReference>
<feature type="domain" description="DUF306" evidence="2">
    <location>
        <begin position="140"/>
        <end position="250"/>
    </location>
</feature>
<dbReference type="PROSITE" id="PS51257">
    <property type="entry name" value="PROKAR_LIPOPROTEIN"/>
    <property type="match status" value="1"/>
</dbReference>
<feature type="chain" id="PRO_5045129948" evidence="1">
    <location>
        <begin position="24"/>
        <end position="255"/>
    </location>
</feature>
<dbReference type="Gene3D" id="2.40.128.640">
    <property type="match status" value="1"/>
</dbReference>
<feature type="signal peptide" evidence="1">
    <location>
        <begin position="1"/>
        <end position="23"/>
    </location>
</feature>
<dbReference type="InterPro" id="IPR053147">
    <property type="entry name" value="Hsp_HslJ-like"/>
</dbReference>
<name>A0ABS9BME7_9BACT</name>
<comment type="caution">
    <text evidence="3">The sequence shown here is derived from an EMBL/GenBank/DDBJ whole genome shotgun (WGS) entry which is preliminary data.</text>
</comment>
<dbReference type="RefSeq" id="WP_234868055.1">
    <property type="nucleotide sequence ID" value="NZ_JAKEVY010000005.1"/>
</dbReference>
<gene>
    <name evidence="3" type="ORF">L0U88_18745</name>
</gene>
<dbReference type="PANTHER" id="PTHR35535:SF1">
    <property type="entry name" value="HEAT SHOCK PROTEIN HSLJ"/>
    <property type="match status" value="1"/>
</dbReference>
<evidence type="ECO:0000259" key="2">
    <source>
        <dbReference type="Pfam" id="PF03724"/>
    </source>
</evidence>